<dbReference type="PANTHER" id="PTHR31596:SF1">
    <property type="entry name" value="T-CELL ACTIVATION INHIBITOR, MITOCHONDRIAL"/>
    <property type="match status" value="1"/>
</dbReference>
<feature type="compositionally biased region" description="Basic and acidic residues" evidence="1">
    <location>
        <begin position="516"/>
        <end position="527"/>
    </location>
</feature>
<feature type="compositionally biased region" description="Basic and acidic residues" evidence="1">
    <location>
        <begin position="470"/>
        <end position="494"/>
    </location>
</feature>
<feature type="region of interest" description="Disordered" evidence="1">
    <location>
        <begin position="470"/>
        <end position="533"/>
    </location>
</feature>
<feature type="domain" description="DUF4460" evidence="2">
    <location>
        <begin position="3"/>
        <end position="64"/>
    </location>
</feature>
<dbReference type="VEuPathDB" id="TriTrypDB:BSAL_65585"/>
<gene>
    <name evidence="3" type="ORF">BSAL_65585</name>
</gene>
<keyword evidence="4" id="KW-1185">Reference proteome</keyword>
<evidence type="ECO:0000259" key="2">
    <source>
        <dbReference type="Pfam" id="PF14687"/>
    </source>
</evidence>
<sequence>MYKKALHSFFLKVHPDFFTSAPTQQRVNEASIAQLNELLGWAKEFKGGILRPPPATEISFSFFSQGEASKTSVDGTTKIIPPVSLEVHATFQLPNNFVANDANKGLVERSTNKFLRDLLRKAKCIDGVADSIAVAEDAALEKEEVKPLRRRSVDLKKRSKPAKSLLDDAAEAMVETWNLTSLPTMDELMEADQVLFSQTLSPVQSAHALDTLRQTLGELMYERWQNMPLLISDHFSVGDISGTLTIPWDFTLPRFYAFLQQNDAAIQKERKQVESFAHRVETLISEICRDLEVDDVLISCSHKSALNCLELLHRNRLTLAQHGVQRVSLEIGTKFSLRANGVVIVPHDMDYTKMTAWLRVVKPKLALQQKLYALSKQMLESTMWHLKEFRSIVQPAGIDAFDNDCTYAERQKWAKELFSVAGSLAQWDWSEFTFSIGPLDINWDDHTMTLPPDVDGAGIVRYIESVHASAKERKRDQQLKDSAMAKEKEEHMTLEQRNPSSAFEEHLSQEFPELNGGKRDDEQHHSADAATAQQASLNAHADALAKYGGGSRSRQQQPTQPQQWGGGDIAADPKARKAAELRASAPYMEEYMTSSPTSVDELSVERPLAHAVTFASDDEAKDQMIWEGFYDDNFVDQIPASTQDDVRRAFLATNRNHREAAAKQMVEELQKTYGKKKKNFSHIKMGDLTGINDPKKQPRGFPILSPGVKGSRAATM</sequence>
<protein>
    <recommendedName>
        <fullName evidence="2">DUF4460 domain-containing protein</fullName>
    </recommendedName>
</protein>
<dbReference type="AlphaFoldDB" id="A0A0S4IT81"/>
<dbReference type="OrthoDB" id="275980at2759"/>
<dbReference type="InterPro" id="IPR027986">
    <property type="entry name" value="TCAIM"/>
</dbReference>
<feature type="region of interest" description="Disordered" evidence="1">
    <location>
        <begin position="685"/>
        <end position="716"/>
    </location>
</feature>
<dbReference type="GO" id="GO:0005739">
    <property type="term" value="C:mitochondrion"/>
    <property type="evidence" value="ECO:0007669"/>
    <property type="project" value="TreeGrafter"/>
</dbReference>
<feature type="compositionally biased region" description="Low complexity" evidence="1">
    <location>
        <begin position="552"/>
        <end position="563"/>
    </location>
</feature>
<accession>A0A0S4IT81</accession>
<proteinExistence type="predicted"/>
<reference evidence="4" key="1">
    <citation type="submission" date="2015-09" db="EMBL/GenBank/DDBJ databases">
        <authorList>
            <consortium name="Pathogen Informatics"/>
        </authorList>
    </citation>
    <scope>NUCLEOTIDE SEQUENCE [LARGE SCALE GENOMIC DNA]</scope>
    <source>
        <strain evidence="4">Lake Konstanz</strain>
    </source>
</reference>
<evidence type="ECO:0000313" key="3">
    <source>
        <dbReference type="EMBL" id="CUF76715.1"/>
    </source>
</evidence>
<dbReference type="InterPro" id="IPR028031">
    <property type="entry name" value="DUF4460"/>
</dbReference>
<dbReference type="Pfam" id="PF14687">
    <property type="entry name" value="DUF4460"/>
    <property type="match status" value="1"/>
</dbReference>
<dbReference type="EMBL" id="CYKH01000400">
    <property type="protein sequence ID" value="CUF76715.1"/>
    <property type="molecule type" value="Genomic_DNA"/>
</dbReference>
<feature type="region of interest" description="Disordered" evidence="1">
    <location>
        <begin position="547"/>
        <end position="578"/>
    </location>
</feature>
<evidence type="ECO:0000313" key="4">
    <source>
        <dbReference type="Proteomes" id="UP000051952"/>
    </source>
</evidence>
<dbReference type="OMA" id="CTYAQRL"/>
<dbReference type="PANTHER" id="PTHR31596">
    <property type="entry name" value="T-CELL ACTIVATION INHIBITOR, MITOCHONDRIAL"/>
    <property type="match status" value="1"/>
</dbReference>
<name>A0A0S4IT81_BODSA</name>
<evidence type="ECO:0000256" key="1">
    <source>
        <dbReference type="SAM" id="MobiDB-lite"/>
    </source>
</evidence>
<organism evidence="3 4">
    <name type="scientific">Bodo saltans</name>
    <name type="common">Flagellated protozoan</name>
    <dbReference type="NCBI Taxonomy" id="75058"/>
    <lineage>
        <taxon>Eukaryota</taxon>
        <taxon>Discoba</taxon>
        <taxon>Euglenozoa</taxon>
        <taxon>Kinetoplastea</taxon>
        <taxon>Metakinetoplastina</taxon>
        <taxon>Eubodonida</taxon>
        <taxon>Bodonidae</taxon>
        <taxon>Bodo</taxon>
    </lineage>
</organism>
<dbReference type="Proteomes" id="UP000051952">
    <property type="component" value="Unassembled WGS sequence"/>
</dbReference>